<proteinExistence type="predicted"/>
<organism evidence="2 3">
    <name type="scientific">Brassica cretica</name>
    <name type="common">Mustard</name>
    <dbReference type="NCBI Taxonomy" id="69181"/>
    <lineage>
        <taxon>Eukaryota</taxon>
        <taxon>Viridiplantae</taxon>
        <taxon>Streptophyta</taxon>
        <taxon>Embryophyta</taxon>
        <taxon>Tracheophyta</taxon>
        <taxon>Spermatophyta</taxon>
        <taxon>Magnoliopsida</taxon>
        <taxon>eudicotyledons</taxon>
        <taxon>Gunneridae</taxon>
        <taxon>Pentapetalae</taxon>
        <taxon>rosids</taxon>
        <taxon>malvids</taxon>
        <taxon>Brassicales</taxon>
        <taxon>Brassicaceae</taxon>
        <taxon>Brassiceae</taxon>
        <taxon>Brassica</taxon>
    </lineage>
</organism>
<evidence type="ECO:0008006" key="4">
    <source>
        <dbReference type="Google" id="ProtNLM"/>
    </source>
</evidence>
<keyword evidence="1" id="KW-1133">Transmembrane helix</keyword>
<dbReference type="AlphaFoldDB" id="A0A8S9R4E1"/>
<sequence length="248" mass="27599">MRIVGALTVERSSTLSFLLEEYCSRLRVARQSRGFQIGPKKIRVNLFGRWGTNEKPSISGKGSHVTVLWVTPICTRWVRLCSAHCRSTKLPASNSTTLVLILLVEDGSWSSSELSEEEPLSRVDICKVEGPCSLVSEMFGVHPTLVYSLIAQGPLVWLGVVTRIFRVLWLVLFVPAQCLYAWSLTFDSADFLLEVVAAVIACCSVSSFVNASKEFWLCGLDSDPACRIMKSRILGSWMLSFGGRMQQR</sequence>
<evidence type="ECO:0000313" key="2">
    <source>
        <dbReference type="EMBL" id="KAF3556805.1"/>
    </source>
</evidence>
<name>A0A8S9R4E1_BRACR</name>
<comment type="caution">
    <text evidence="2">The sequence shown here is derived from an EMBL/GenBank/DDBJ whole genome shotgun (WGS) entry which is preliminary data.</text>
</comment>
<keyword evidence="1" id="KW-0812">Transmembrane</keyword>
<accession>A0A8S9R4E1</accession>
<dbReference type="Proteomes" id="UP000712600">
    <property type="component" value="Unassembled WGS sequence"/>
</dbReference>
<evidence type="ECO:0000313" key="3">
    <source>
        <dbReference type="Proteomes" id="UP000712600"/>
    </source>
</evidence>
<dbReference type="EMBL" id="QGKX02000996">
    <property type="protein sequence ID" value="KAF3556805.1"/>
    <property type="molecule type" value="Genomic_DNA"/>
</dbReference>
<reference evidence="2" key="1">
    <citation type="submission" date="2019-12" db="EMBL/GenBank/DDBJ databases">
        <title>Genome sequencing and annotation of Brassica cretica.</title>
        <authorList>
            <person name="Studholme D.J."/>
            <person name="Sarris P."/>
        </authorList>
    </citation>
    <scope>NUCLEOTIDE SEQUENCE</scope>
    <source>
        <strain evidence="2">PFS-109/04</strain>
        <tissue evidence="2">Leaf</tissue>
    </source>
</reference>
<gene>
    <name evidence="2" type="ORF">F2Q69_00013858</name>
</gene>
<feature type="transmembrane region" description="Helical" evidence="1">
    <location>
        <begin position="167"/>
        <end position="185"/>
    </location>
</feature>
<evidence type="ECO:0000256" key="1">
    <source>
        <dbReference type="SAM" id="Phobius"/>
    </source>
</evidence>
<feature type="transmembrane region" description="Helical" evidence="1">
    <location>
        <begin position="191"/>
        <end position="209"/>
    </location>
</feature>
<protein>
    <recommendedName>
        <fullName evidence="4">Transmembrane protein</fullName>
    </recommendedName>
</protein>
<keyword evidence="1" id="KW-0472">Membrane</keyword>